<proteinExistence type="predicted"/>
<evidence type="ECO:0000256" key="1">
    <source>
        <dbReference type="SAM" id="MobiDB-lite"/>
    </source>
</evidence>
<dbReference type="InterPro" id="IPR045388">
    <property type="entry name" value="HHL1-like"/>
</dbReference>
<name>A0A7C9CMF4_OPUST</name>
<dbReference type="PANTHER" id="PTHR48191">
    <property type="entry name" value="PROTEIN HHL1 CHLOROPLASTIC"/>
    <property type="match status" value="1"/>
</dbReference>
<dbReference type="EMBL" id="GISG01023870">
    <property type="protein sequence ID" value="MBA4619104.1"/>
    <property type="molecule type" value="Transcribed_RNA"/>
</dbReference>
<evidence type="ECO:0008006" key="3">
    <source>
        <dbReference type="Google" id="ProtNLM"/>
    </source>
</evidence>
<evidence type="ECO:0000313" key="2">
    <source>
        <dbReference type="EMBL" id="MBA4619104.1"/>
    </source>
</evidence>
<feature type="region of interest" description="Disordered" evidence="1">
    <location>
        <begin position="215"/>
        <end position="236"/>
    </location>
</feature>
<reference evidence="2" key="1">
    <citation type="journal article" date="2013" name="J. Plant Res.">
        <title>Effect of fungi and light on seed germination of three Opuntia species from semiarid lands of central Mexico.</title>
        <authorList>
            <person name="Delgado-Sanchez P."/>
            <person name="Jimenez-Bremont J.F."/>
            <person name="Guerrero-Gonzalez Mde L."/>
            <person name="Flores J."/>
        </authorList>
    </citation>
    <scope>NUCLEOTIDE SEQUENCE</scope>
    <source>
        <tissue evidence="2">Cladode</tissue>
    </source>
</reference>
<accession>A0A7C9CMF4</accession>
<dbReference type="Pfam" id="PF20133">
    <property type="entry name" value="HHL1-like"/>
    <property type="match status" value="1"/>
</dbReference>
<dbReference type="PANTHER" id="PTHR48191:SF2">
    <property type="entry name" value="PROTEIN HHL1, CHLOROPLASTIC"/>
    <property type="match status" value="1"/>
</dbReference>
<reference evidence="2" key="2">
    <citation type="submission" date="2020-07" db="EMBL/GenBank/DDBJ databases">
        <authorList>
            <person name="Vera ALvarez R."/>
            <person name="Arias-Moreno D.M."/>
            <person name="Jimenez-Jacinto V."/>
            <person name="Jimenez-Bremont J.F."/>
            <person name="Swaminathan K."/>
            <person name="Moose S.P."/>
            <person name="Guerrero-Gonzalez M.L."/>
            <person name="Marino-Ramirez L."/>
            <person name="Landsman D."/>
            <person name="Rodriguez-Kessler M."/>
            <person name="Delgado-Sanchez P."/>
        </authorList>
    </citation>
    <scope>NUCLEOTIDE SEQUENCE</scope>
    <source>
        <tissue evidence="2">Cladode</tissue>
    </source>
</reference>
<organism evidence="2">
    <name type="scientific">Opuntia streptacantha</name>
    <name type="common">Prickly pear cactus</name>
    <name type="synonym">Opuntia cardona</name>
    <dbReference type="NCBI Taxonomy" id="393608"/>
    <lineage>
        <taxon>Eukaryota</taxon>
        <taxon>Viridiplantae</taxon>
        <taxon>Streptophyta</taxon>
        <taxon>Embryophyta</taxon>
        <taxon>Tracheophyta</taxon>
        <taxon>Spermatophyta</taxon>
        <taxon>Magnoliopsida</taxon>
        <taxon>eudicotyledons</taxon>
        <taxon>Gunneridae</taxon>
        <taxon>Pentapetalae</taxon>
        <taxon>Caryophyllales</taxon>
        <taxon>Cactineae</taxon>
        <taxon>Cactaceae</taxon>
        <taxon>Opuntioideae</taxon>
        <taxon>Opuntia</taxon>
    </lineage>
</organism>
<protein>
    <recommendedName>
        <fullName evidence="3">Protein HHL1, chloroplastic</fullName>
    </recommendedName>
</protein>
<sequence>MEVGMSLNRLIRLPMKSNSRVVEETTGLFRHSFLSTITRTKCSKPRNGQLRFVVEAKGKKGMTARQFQRPAPPPLPQIEDDGNPHFVIFVRLANVELWFPVNLISGGTTAKIMVAAKDNFLGKYIYKDTLNRNLAAVIYRDEKEIIKMAKKQHRVLRSGTEFRYGYKIVENNDLRAALFPKGVTQLPTQDQLKTVVDKVKDFFGGAKESFGKLTTLNLPSSEQEGETSADKSKVKG</sequence>
<dbReference type="AlphaFoldDB" id="A0A7C9CMF4"/>